<proteinExistence type="predicted"/>
<keyword evidence="2" id="KW-0812">Transmembrane</keyword>
<feature type="transmembrane region" description="Helical" evidence="2">
    <location>
        <begin position="122"/>
        <end position="142"/>
    </location>
</feature>
<evidence type="ECO:0000313" key="3">
    <source>
        <dbReference type="EMBL" id="KAK7303324.1"/>
    </source>
</evidence>
<dbReference type="Proteomes" id="UP001359559">
    <property type="component" value="Unassembled WGS sequence"/>
</dbReference>
<keyword evidence="2" id="KW-1133">Transmembrane helix</keyword>
<keyword evidence="4" id="KW-1185">Reference proteome</keyword>
<dbReference type="EMBL" id="JAYKXN010000003">
    <property type="protein sequence ID" value="KAK7303324.1"/>
    <property type="molecule type" value="Genomic_DNA"/>
</dbReference>
<reference evidence="3 4" key="1">
    <citation type="submission" date="2024-01" db="EMBL/GenBank/DDBJ databases">
        <title>The genomes of 5 underutilized Papilionoideae crops provide insights into root nodulation and disease resistance.</title>
        <authorList>
            <person name="Yuan L."/>
        </authorList>
    </citation>
    <scope>NUCLEOTIDE SEQUENCE [LARGE SCALE GENOMIC DNA]</scope>
    <source>
        <strain evidence="3">LY-2023</strain>
        <tissue evidence="3">Leaf</tissue>
    </source>
</reference>
<organism evidence="3 4">
    <name type="scientific">Clitoria ternatea</name>
    <name type="common">Butterfly pea</name>
    <dbReference type="NCBI Taxonomy" id="43366"/>
    <lineage>
        <taxon>Eukaryota</taxon>
        <taxon>Viridiplantae</taxon>
        <taxon>Streptophyta</taxon>
        <taxon>Embryophyta</taxon>
        <taxon>Tracheophyta</taxon>
        <taxon>Spermatophyta</taxon>
        <taxon>Magnoliopsida</taxon>
        <taxon>eudicotyledons</taxon>
        <taxon>Gunneridae</taxon>
        <taxon>Pentapetalae</taxon>
        <taxon>rosids</taxon>
        <taxon>fabids</taxon>
        <taxon>Fabales</taxon>
        <taxon>Fabaceae</taxon>
        <taxon>Papilionoideae</taxon>
        <taxon>50 kb inversion clade</taxon>
        <taxon>NPAAA clade</taxon>
        <taxon>indigoferoid/millettioid clade</taxon>
        <taxon>Phaseoleae</taxon>
        <taxon>Clitoria</taxon>
    </lineage>
</organism>
<feature type="transmembrane region" description="Helical" evidence="2">
    <location>
        <begin position="308"/>
        <end position="328"/>
    </location>
</feature>
<feature type="region of interest" description="Disordered" evidence="1">
    <location>
        <begin position="66"/>
        <end position="86"/>
    </location>
</feature>
<accession>A0AAN9JTI1</accession>
<comment type="caution">
    <text evidence="3">The sequence shown here is derived from an EMBL/GenBank/DDBJ whole genome shotgun (WGS) entry which is preliminary data.</text>
</comment>
<keyword evidence="2" id="KW-0472">Membrane</keyword>
<evidence type="ECO:0000256" key="1">
    <source>
        <dbReference type="SAM" id="MobiDB-lite"/>
    </source>
</evidence>
<dbReference type="AlphaFoldDB" id="A0AAN9JTI1"/>
<gene>
    <name evidence="3" type="ORF">RJT34_14227</name>
</gene>
<dbReference type="InterPro" id="IPR027949">
    <property type="entry name" value="Chloroplast_duf"/>
</dbReference>
<name>A0AAN9JTI1_CLITE</name>
<feature type="transmembrane region" description="Helical" evidence="2">
    <location>
        <begin position="334"/>
        <end position="352"/>
    </location>
</feature>
<feature type="transmembrane region" description="Helical" evidence="2">
    <location>
        <begin position="148"/>
        <end position="170"/>
    </location>
</feature>
<feature type="compositionally biased region" description="Low complexity" evidence="1">
    <location>
        <begin position="70"/>
        <end position="86"/>
    </location>
</feature>
<evidence type="ECO:0000256" key="2">
    <source>
        <dbReference type="SAM" id="Phobius"/>
    </source>
</evidence>
<protein>
    <recommendedName>
        <fullName evidence="5">Petal formation-expressed</fullName>
    </recommendedName>
</protein>
<sequence length="432" mass="47703">MGTTIISSKLSSFITRRTDATPTINVPKIQVTKISTPRIPSRSLVAELNYLNNYISSTTTTHVKNDPNYSTTINNTKTSTPPSTCKPNSMEVVKLHLIMEIAADRLEMHKNIGAQRDNWNHLLLTSVNMITLSAATMAGLAATGSSGAPLVALKVSSTILYMAATGLLVVMNKIQPSQLAEEQRIAARLFKQLHGEIRTRLSLGNPNENDVNEAMEKVLALDKAYPLPLLGSMLEKFPQTVEPAVWWPRKKKQRYQGNEELGGKLKGKKNGWDASLEEEMKKIVMVLRKKDMAEYLRLSRKVLKLNKILAVSGPVLTGLAALGCGLLGYVNASWPLMLAVIGGALASVVNTLEHGGQVGMVFELYRATIGFFKLREETIELNMNEQDHDKRENGELFEIKVALQLSRSPSQLRQLASSDEDNVSEEFASKLF</sequence>
<evidence type="ECO:0000313" key="4">
    <source>
        <dbReference type="Proteomes" id="UP001359559"/>
    </source>
</evidence>
<evidence type="ECO:0008006" key="5">
    <source>
        <dbReference type="Google" id="ProtNLM"/>
    </source>
</evidence>
<dbReference type="Pfam" id="PF14476">
    <property type="entry name" value="Chloroplast_duf"/>
    <property type="match status" value="1"/>
</dbReference>
<dbReference type="PANTHER" id="PTHR33358">
    <property type="entry name" value="F-BOX PROTEIN WITH A DOMAIN PROTEIN"/>
    <property type="match status" value="1"/>
</dbReference>
<dbReference type="PANTHER" id="PTHR33358:SF16">
    <property type="entry name" value="F-BOX PROTEIN"/>
    <property type="match status" value="1"/>
</dbReference>